<evidence type="ECO:0000256" key="5">
    <source>
        <dbReference type="ARBA" id="ARBA00023128"/>
    </source>
</evidence>
<organism evidence="8 9">
    <name type="scientific">Polytolypa hystricis (strain UAMH7299)</name>
    <dbReference type="NCBI Taxonomy" id="1447883"/>
    <lineage>
        <taxon>Eukaryota</taxon>
        <taxon>Fungi</taxon>
        <taxon>Dikarya</taxon>
        <taxon>Ascomycota</taxon>
        <taxon>Pezizomycotina</taxon>
        <taxon>Eurotiomycetes</taxon>
        <taxon>Eurotiomycetidae</taxon>
        <taxon>Onygenales</taxon>
        <taxon>Onygenales incertae sedis</taxon>
        <taxon>Polytolypa</taxon>
    </lineage>
</organism>
<evidence type="ECO:0000256" key="6">
    <source>
        <dbReference type="ARBA" id="ARBA00031849"/>
    </source>
</evidence>
<comment type="subcellular location">
    <subcellularLocation>
        <location evidence="1">Mitochondrion</location>
    </subcellularLocation>
</comment>
<evidence type="ECO:0000313" key="8">
    <source>
        <dbReference type="EMBL" id="PGH10605.1"/>
    </source>
</evidence>
<dbReference type="AlphaFoldDB" id="A0A2B7XNT8"/>
<dbReference type="Proteomes" id="UP000224634">
    <property type="component" value="Unassembled WGS sequence"/>
</dbReference>
<dbReference type="PANTHER" id="PTHR36091">
    <property type="entry name" value="ALTERED INHERITANCE OF MITOCHONDRIA PROTEIN 9, MITOCHONDRIAL"/>
    <property type="match status" value="1"/>
</dbReference>
<name>A0A2B7XNT8_POLH7</name>
<keyword evidence="5" id="KW-0496">Mitochondrion</keyword>
<sequence>MRGFSAFGIKFWSPSKKSTPSQPCETVSITCQGKPINREELFKYTNGRFLVNETTACDRRYVKFDVDQLCAIAASVGSRHSPVRTIEKMEGGFSKALLLQREDGSEVIAKIPFSIAGPRKYTTASEVAILQYVHAHTQVPVPKVLAWSSDSSNPIGAEYILMEKAPGVQLFKRWGDMSDYDQLLLVKGLAKMERELTNIPFPANGSLYLRESMASNDKYELLNPDMDPTGQFCIGPPCEQGWISQNEMASSQSHLNLGPWPNLSVFGIALAEREISRINQNTTTVTLGPPRGSVNEQLALLTIAKSIMSKLDSQTLVDKVSQPNLWHTDLHMGNIYVSDENPPTIVSLIDWQSIKISPLFLQARFPEFLSFDEDYYTLGSEVSQLPKDIDQMDADVKDIVEYKLREAKLAKAYELSTESKNNQAYKALFIPSFLRELFFRCGEVLEHGVIPLRASLIGIADAWNELGFTGDCPFTFSEEEKQKHDQEFQKYHDFQRIQEVARKGLSTDSEGWVAPQLDFTMKQRQNEELLEHIMRRSAEYNMSPEEVRSIWPFLQRWRMGKHKPVSSSLKPSNMYGWVQRDNLYAAYSRLICCFLKSYALSPRRQPLAAELCAQPVQIQGCEWLQRFLSMHAGWSLVWGAAGKQEQEIKAPQARQDEKRERRARVQLEI</sequence>
<dbReference type="PANTHER" id="PTHR36091:SF1">
    <property type="entry name" value="ALTERED INHERITANCE OF MITOCHONDRIA PROTEIN 9, MITOCHONDRIAL"/>
    <property type="match status" value="1"/>
</dbReference>
<accession>A0A2B7XNT8</accession>
<comment type="caution">
    <text evidence="8">The sequence shown here is derived from an EMBL/GenBank/DDBJ whole genome shotgun (WGS) entry which is preliminary data.</text>
</comment>
<dbReference type="STRING" id="1447883.A0A2B7XNT8"/>
<evidence type="ECO:0000313" key="9">
    <source>
        <dbReference type="Proteomes" id="UP000224634"/>
    </source>
</evidence>
<proteinExistence type="inferred from homology"/>
<dbReference type="Gene3D" id="3.30.200.20">
    <property type="entry name" value="Phosphorylase Kinase, domain 1"/>
    <property type="match status" value="1"/>
</dbReference>
<dbReference type="GO" id="GO:0005739">
    <property type="term" value="C:mitochondrion"/>
    <property type="evidence" value="ECO:0007669"/>
    <property type="project" value="UniProtKB-SubCell"/>
</dbReference>
<comment type="similarity">
    <text evidence="2">Belongs to the AIM9 family.</text>
</comment>
<evidence type="ECO:0000256" key="3">
    <source>
        <dbReference type="ARBA" id="ARBA00016197"/>
    </source>
</evidence>
<protein>
    <recommendedName>
        <fullName evidence="3">Altered inheritance of mitochondria protein 9, mitochondrial</fullName>
    </recommendedName>
    <alternativeName>
        <fullName evidence="6">Found in mitochondrial proteome protein 29</fullName>
    </alternativeName>
</protein>
<evidence type="ECO:0000256" key="4">
    <source>
        <dbReference type="ARBA" id="ARBA00022946"/>
    </source>
</evidence>
<evidence type="ECO:0000256" key="1">
    <source>
        <dbReference type="ARBA" id="ARBA00004173"/>
    </source>
</evidence>
<dbReference type="OrthoDB" id="2906425at2759"/>
<dbReference type="SUPFAM" id="SSF56112">
    <property type="entry name" value="Protein kinase-like (PK-like)"/>
    <property type="match status" value="1"/>
</dbReference>
<evidence type="ECO:0000256" key="2">
    <source>
        <dbReference type="ARBA" id="ARBA00005543"/>
    </source>
</evidence>
<reference evidence="8 9" key="1">
    <citation type="submission" date="2017-10" db="EMBL/GenBank/DDBJ databases">
        <title>Comparative genomics in systemic dimorphic fungi from Ajellomycetaceae.</title>
        <authorList>
            <person name="Munoz J.F."/>
            <person name="Mcewen J.G."/>
            <person name="Clay O.K."/>
            <person name="Cuomo C.A."/>
        </authorList>
    </citation>
    <scope>NUCLEOTIDE SEQUENCE [LARGE SCALE GENOMIC DNA]</scope>
    <source>
        <strain evidence="8 9">UAMH7299</strain>
    </source>
</reference>
<dbReference type="EMBL" id="PDNA01000144">
    <property type="protein sequence ID" value="PGH10605.1"/>
    <property type="molecule type" value="Genomic_DNA"/>
</dbReference>
<dbReference type="InterPro" id="IPR051035">
    <property type="entry name" value="Mito_inheritance_9"/>
</dbReference>
<feature type="region of interest" description="Disordered" evidence="7">
    <location>
        <begin position="648"/>
        <end position="669"/>
    </location>
</feature>
<keyword evidence="4" id="KW-0809">Transit peptide</keyword>
<dbReference type="InterPro" id="IPR011009">
    <property type="entry name" value="Kinase-like_dom_sf"/>
</dbReference>
<evidence type="ECO:0000256" key="7">
    <source>
        <dbReference type="SAM" id="MobiDB-lite"/>
    </source>
</evidence>
<gene>
    <name evidence="8" type="ORF">AJ80_07456</name>
</gene>
<keyword evidence="9" id="KW-1185">Reference proteome</keyword>